<gene>
    <name evidence="1" type="ORF">DXA27_14230</name>
</gene>
<name>A0A413JWZ9_BACFG</name>
<protein>
    <submittedName>
        <fullName evidence="1">Uncharacterized protein</fullName>
    </submittedName>
</protein>
<evidence type="ECO:0000313" key="2">
    <source>
        <dbReference type="Proteomes" id="UP000284614"/>
    </source>
</evidence>
<comment type="caution">
    <text evidence="1">The sequence shown here is derived from an EMBL/GenBank/DDBJ whole genome shotgun (WGS) entry which is preliminary data.</text>
</comment>
<dbReference type="Proteomes" id="UP000284614">
    <property type="component" value="Unassembled WGS sequence"/>
</dbReference>
<reference evidence="1 2" key="1">
    <citation type="submission" date="2018-08" db="EMBL/GenBank/DDBJ databases">
        <title>A genome reference for cultivated species of the human gut microbiota.</title>
        <authorList>
            <person name="Zou Y."/>
            <person name="Xue W."/>
            <person name="Luo G."/>
        </authorList>
    </citation>
    <scope>NUCLEOTIDE SEQUENCE [LARGE SCALE GENOMIC DNA]</scope>
    <source>
        <strain evidence="1 2">OF01-1</strain>
    </source>
</reference>
<proteinExistence type="predicted"/>
<dbReference type="EMBL" id="QSDG01000012">
    <property type="protein sequence ID" value="RGY67857.1"/>
    <property type="molecule type" value="Genomic_DNA"/>
</dbReference>
<dbReference type="AlphaFoldDB" id="A0A413JWZ9"/>
<organism evidence="1 2">
    <name type="scientific">Bacteroides fragilis</name>
    <dbReference type="NCBI Taxonomy" id="817"/>
    <lineage>
        <taxon>Bacteria</taxon>
        <taxon>Pseudomonadati</taxon>
        <taxon>Bacteroidota</taxon>
        <taxon>Bacteroidia</taxon>
        <taxon>Bacteroidales</taxon>
        <taxon>Bacteroidaceae</taxon>
        <taxon>Bacteroides</taxon>
    </lineage>
</organism>
<sequence length="838" mass="90969">MADQQQLIDELIDYIDKAVLKNSVSNRHVAEVLDWLNEGLKKIKLEELAKIFLRKDQDESTNYLLTMFAGALFGNFSEGPLGSGACVKIDPITGKSYIEVDELFVRMKAYFTELIIATLRHVGGNYILTPASMKCIKVEELADVYRCYFKKTDGDRTIHNEFVPGDQATIREFNIESGMHENIGNRYYWRLVTAIGDDYIDLSKTDCDANSDVPTTDDDICQLGNRNDRSRQNAIILSSYGDDAPSFKQYKGIDGYTLHNKEVTVLSPTLNKLIGQFISSTTGENFDDMFKALQVDMALIKEQTDKEYTIWFFEHVPALNNIPASDWTTPELKELHDQDLFYNRTSGLAYRFEDGAWIEITDQYTVKALENAAKAQDTADGKRRVFVAQPTNAQAYDIGDLWVNATYSGGGVTYKNDSLVCIAAKTEGAAFSISHWKPSSAATTAYLENLGDRILAAVTDSAEGIEAAKKLANQGINDAYDAYWKAVASGDAASKAQKDADALGDTVSKHATAIQQTKESISALAGKITFDANGKVTNINTSGLVTTSDFNTLLSKKVTFDANGKVTNISTSGLVTTSDFAGLFASQATEDGLVKRADISTFITSDQAGNLISNATIQADQINFTGKTIINDNFVVSTDGAMTVRNMTVTDGCLIAGFRISGSSLSSGKMTISDRNILFSGDDITAGLGINTAPAALGLNVPLWINNNSSADKCIAARFSATGAAEKENNIALALIGCISGFAVKLRSMTSGGYLTLEDCFVSCSFTGSDQNVYLPKDPPVGKVYLIKRWPNTGKGPIVHANGSTLNGGATSDLLKENNHLAICIWGGKSWSYNKISL</sequence>
<accession>A0A413JWZ9</accession>
<evidence type="ECO:0000313" key="1">
    <source>
        <dbReference type="EMBL" id="RGY67857.1"/>
    </source>
</evidence>
<dbReference type="RefSeq" id="WP_122130620.1">
    <property type="nucleotide sequence ID" value="NZ_JAGJHH010000014.1"/>
</dbReference>